<dbReference type="InterPro" id="IPR012340">
    <property type="entry name" value="NA-bd_OB-fold"/>
</dbReference>
<keyword evidence="12" id="KW-1185">Reference proteome</keyword>
<accession>A0A8H7BST4</accession>
<evidence type="ECO:0000256" key="8">
    <source>
        <dbReference type="SAM" id="MobiDB-lite"/>
    </source>
</evidence>
<dbReference type="GO" id="GO:0005662">
    <property type="term" value="C:DNA replication factor A complex"/>
    <property type="evidence" value="ECO:0007669"/>
    <property type="project" value="TreeGrafter"/>
</dbReference>
<dbReference type="InterPro" id="IPR014646">
    <property type="entry name" value="Rfa2/RPA32"/>
</dbReference>
<evidence type="ECO:0000313" key="11">
    <source>
        <dbReference type="EMBL" id="KAF7729440.1"/>
    </source>
</evidence>
<organism evidence="11 12">
    <name type="scientific">Apophysomyces ossiformis</name>
    <dbReference type="NCBI Taxonomy" id="679940"/>
    <lineage>
        <taxon>Eukaryota</taxon>
        <taxon>Fungi</taxon>
        <taxon>Fungi incertae sedis</taxon>
        <taxon>Mucoromycota</taxon>
        <taxon>Mucoromycotina</taxon>
        <taxon>Mucoromycetes</taxon>
        <taxon>Mucorales</taxon>
        <taxon>Mucorineae</taxon>
        <taxon>Mucoraceae</taxon>
        <taxon>Apophysomyces</taxon>
    </lineage>
</organism>
<proteinExistence type="inferred from homology"/>
<evidence type="ECO:0000256" key="7">
    <source>
        <dbReference type="ARBA" id="ARBA00023242"/>
    </source>
</evidence>
<dbReference type="OrthoDB" id="25571at2759"/>
<keyword evidence="6" id="KW-0234">DNA repair</keyword>
<sequence length="246" mass="27841">MEGGGFMEGGSNNAAMPRKPMGEQTLRPVTLKQIRNAQVHQDTSFKIDGADVTQVTFVAVIRQVQEMTTNYSYTMEDGTGLIEVRRWVEQNETAEETQQRRELVPDLYVRVYGRLNNFNNRISCVAFAIRPITDYNEISYHFLDAIYTHVTFTRPSSGTDVVMGQASSYGGMDVGSGGSSDIHKRVIDTIKMYQDREEGASVDQIIQRMQGLYNENAVREAIDYLTNEGHCYTTIDDYHIKSTESF</sequence>
<dbReference type="EMBL" id="JABAYA010000025">
    <property type="protein sequence ID" value="KAF7729440.1"/>
    <property type="molecule type" value="Genomic_DNA"/>
</dbReference>
<dbReference type="Pfam" id="PF08784">
    <property type="entry name" value="RPA_C"/>
    <property type="match status" value="1"/>
</dbReference>
<dbReference type="Pfam" id="PF01336">
    <property type="entry name" value="tRNA_anti-codon"/>
    <property type="match status" value="1"/>
</dbReference>
<keyword evidence="5" id="KW-0238">DNA-binding</keyword>
<dbReference type="InterPro" id="IPR004365">
    <property type="entry name" value="NA-bd_OB_tRNA"/>
</dbReference>
<gene>
    <name evidence="11" type="primary">RFA2</name>
    <name evidence="11" type="ORF">EC973_004419</name>
</gene>
<dbReference type="GO" id="GO:0035861">
    <property type="term" value="C:site of double-strand break"/>
    <property type="evidence" value="ECO:0007669"/>
    <property type="project" value="TreeGrafter"/>
</dbReference>
<keyword evidence="3" id="KW-0235">DNA replication</keyword>
<reference evidence="11" key="1">
    <citation type="submission" date="2020-01" db="EMBL/GenBank/DDBJ databases">
        <title>Genome Sequencing of Three Apophysomyces-Like Fungal Strains Confirms a Novel Fungal Genus in the Mucoromycota with divergent Burkholderia-like Endosymbiotic Bacteria.</title>
        <authorList>
            <person name="Stajich J.E."/>
            <person name="Macias A.M."/>
            <person name="Carter-House D."/>
            <person name="Lovett B."/>
            <person name="Kasson L.R."/>
            <person name="Berry K."/>
            <person name="Grigoriev I."/>
            <person name="Chang Y."/>
            <person name="Spatafora J."/>
            <person name="Kasson M.T."/>
        </authorList>
    </citation>
    <scope>NUCLEOTIDE SEQUENCE</scope>
    <source>
        <strain evidence="11">NRRL A-21654</strain>
    </source>
</reference>
<dbReference type="SUPFAM" id="SSF46785">
    <property type="entry name" value="Winged helix' DNA-binding domain"/>
    <property type="match status" value="1"/>
</dbReference>
<dbReference type="InterPro" id="IPR036388">
    <property type="entry name" value="WH-like_DNA-bd_sf"/>
</dbReference>
<dbReference type="FunFam" id="1.10.10.10:FF:000168">
    <property type="entry name" value="Replication protein A 32 kDa subunit"/>
    <property type="match status" value="1"/>
</dbReference>
<comment type="similarity">
    <text evidence="2">Belongs to the replication factor A protein 2 family.</text>
</comment>
<dbReference type="GO" id="GO:0003697">
    <property type="term" value="F:single-stranded DNA binding"/>
    <property type="evidence" value="ECO:0007669"/>
    <property type="project" value="TreeGrafter"/>
</dbReference>
<keyword evidence="7" id="KW-0539">Nucleus</keyword>
<evidence type="ECO:0000256" key="4">
    <source>
        <dbReference type="ARBA" id="ARBA00022763"/>
    </source>
</evidence>
<dbReference type="Gene3D" id="2.40.50.140">
    <property type="entry name" value="Nucleic acid-binding proteins"/>
    <property type="match status" value="1"/>
</dbReference>
<dbReference type="InterPro" id="IPR040260">
    <property type="entry name" value="RFA2-like"/>
</dbReference>
<feature type="region of interest" description="Disordered" evidence="8">
    <location>
        <begin position="1"/>
        <end position="21"/>
    </location>
</feature>
<dbReference type="InterPro" id="IPR014892">
    <property type="entry name" value="RPA_C"/>
</dbReference>
<dbReference type="Gene3D" id="1.10.10.10">
    <property type="entry name" value="Winged helix-like DNA-binding domain superfamily/Winged helix DNA-binding domain"/>
    <property type="match status" value="1"/>
</dbReference>
<dbReference type="GO" id="GO:0006260">
    <property type="term" value="P:DNA replication"/>
    <property type="evidence" value="ECO:0007669"/>
    <property type="project" value="UniProtKB-KW"/>
</dbReference>
<evidence type="ECO:0000256" key="1">
    <source>
        <dbReference type="ARBA" id="ARBA00004123"/>
    </source>
</evidence>
<dbReference type="FunFam" id="2.40.50.140:FF:000184">
    <property type="entry name" value="replication protein A 32 kDa subunit A-like"/>
    <property type="match status" value="1"/>
</dbReference>
<dbReference type="PANTHER" id="PTHR13989">
    <property type="entry name" value="REPLICATION PROTEIN A-RELATED"/>
    <property type="match status" value="1"/>
</dbReference>
<dbReference type="PANTHER" id="PTHR13989:SF16">
    <property type="entry name" value="REPLICATION PROTEIN A2"/>
    <property type="match status" value="1"/>
</dbReference>
<dbReference type="GO" id="GO:0000724">
    <property type="term" value="P:double-strand break repair via homologous recombination"/>
    <property type="evidence" value="ECO:0007669"/>
    <property type="project" value="TreeGrafter"/>
</dbReference>
<dbReference type="GO" id="GO:0006289">
    <property type="term" value="P:nucleotide-excision repair"/>
    <property type="evidence" value="ECO:0007669"/>
    <property type="project" value="TreeGrafter"/>
</dbReference>
<evidence type="ECO:0000313" key="12">
    <source>
        <dbReference type="Proteomes" id="UP000605846"/>
    </source>
</evidence>
<name>A0A8H7BST4_9FUNG</name>
<dbReference type="CDD" id="cd04478">
    <property type="entry name" value="RPA2_DBD_D"/>
    <property type="match status" value="1"/>
</dbReference>
<comment type="caution">
    <text evidence="11">The sequence shown here is derived from an EMBL/GenBank/DDBJ whole genome shotgun (WGS) entry which is preliminary data.</text>
</comment>
<dbReference type="Proteomes" id="UP000605846">
    <property type="component" value="Unassembled WGS sequence"/>
</dbReference>
<evidence type="ECO:0000259" key="9">
    <source>
        <dbReference type="Pfam" id="PF01336"/>
    </source>
</evidence>
<evidence type="ECO:0000259" key="10">
    <source>
        <dbReference type="Pfam" id="PF08784"/>
    </source>
</evidence>
<evidence type="ECO:0000256" key="5">
    <source>
        <dbReference type="ARBA" id="ARBA00023125"/>
    </source>
</evidence>
<dbReference type="InterPro" id="IPR036390">
    <property type="entry name" value="WH_DNA-bd_sf"/>
</dbReference>
<evidence type="ECO:0000256" key="6">
    <source>
        <dbReference type="ARBA" id="ARBA00023204"/>
    </source>
</evidence>
<comment type="subcellular location">
    <subcellularLocation>
        <location evidence="1">Nucleus</location>
    </subcellularLocation>
</comment>
<dbReference type="AlphaFoldDB" id="A0A8H7BST4"/>
<dbReference type="PIRSF" id="PIRSF036949">
    <property type="entry name" value="RPA32"/>
    <property type="match status" value="1"/>
</dbReference>
<evidence type="ECO:0000256" key="2">
    <source>
        <dbReference type="ARBA" id="ARBA00007815"/>
    </source>
</evidence>
<feature type="domain" description="OB" evidence="9">
    <location>
        <begin position="55"/>
        <end position="132"/>
    </location>
</feature>
<protein>
    <submittedName>
        <fullName evidence="11">Replication factor A protein 2</fullName>
    </submittedName>
</protein>
<feature type="domain" description="Replication protein A C-terminal" evidence="10">
    <location>
        <begin position="157"/>
        <end position="238"/>
    </location>
</feature>
<keyword evidence="4" id="KW-0227">DNA damage</keyword>
<dbReference type="SUPFAM" id="SSF50249">
    <property type="entry name" value="Nucleic acid-binding proteins"/>
    <property type="match status" value="1"/>
</dbReference>
<dbReference type="GO" id="GO:0000781">
    <property type="term" value="C:chromosome, telomeric region"/>
    <property type="evidence" value="ECO:0007669"/>
    <property type="project" value="TreeGrafter"/>
</dbReference>
<evidence type="ECO:0000256" key="3">
    <source>
        <dbReference type="ARBA" id="ARBA00022705"/>
    </source>
</evidence>